<evidence type="ECO:0000259" key="2">
    <source>
        <dbReference type="PROSITE" id="PS50110"/>
    </source>
</evidence>
<comment type="caution">
    <text evidence="1">Lacks conserved residue(s) required for the propagation of feature annotation.</text>
</comment>
<dbReference type="HOGENOM" id="CLU_3057219_0_0_2"/>
<accession>L0JK26</accession>
<organism evidence="3 4">
    <name type="scientific">Natrinema pellirubrum (strain DSM 15624 / CIP 106293 / JCM 10476 / NCIMB 786 / 157)</name>
    <dbReference type="NCBI Taxonomy" id="797303"/>
    <lineage>
        <taxon>Archaea</taxon>
        <taxon>Methanobacteriati</taxon>
        <taxon>Methanobacteriota</taxon>
        <taxon>Stenosarchaea group</taxon>
        <taxon>Halobacteria</taxon>
        <taxon>Halobacteriales</taxon>
        <taxon>Natrialbaceae</taxon>
        <taxon>Natrinema</taxon>
    </lineage>
</organism>
<dbReference type="PROSITE" id="PS50110">
    <property type="entry name" value="RESPONSE_REGULATORY"/>
    <property type="match status" value="1"/>
</dbReference>
<dbReference type="eggNOG" id="arCOG02595">
    <property type="taxonomic scope" value="Archaea"/>
</dbReference>
<protein>
    <recommendedName>
        <fullName evidence="2">Response regulatory domain-containing protein</fullName>
    </recommendedName>
</protein>
<dbReference type="GeneID" id="31829872"/>
<dbReference type="EMBL" id="CP003372">
    <property type="protein sequence ID" value="AGB31629.1"/>
    <property type="molecule type" value="Genomic_DNA"/>
</dbReference>
<dbReference type="STRING" id="797303.Natpe_1740"/>
<gene>
    <name evidence="3" type="ordered locus">Natpe_1740</name>
</gene>
<dbReference type="InterPro" id="IPR011006">
    <property type="entry name" value="CheY-like_superfamily"/>
</dbReference>
<evidence type="ECO:0000313" key="4">
    <source>
        <dbReference type="Proteomes" id="UP000010843"/>
    </source>
</evidence>
<sequence length="53" mass="5882">MPAEILAADDDESLREMISISLSEEFDVETVKDGKEAWEYLNNNSALHVEVGA</sequence>
<dbReference type="KEGG" id="npe:Natpe_1740"/>
<dbReference type="Proteomes" id="UP000010843">
    <property type="component" value="Chromosome"/>
</dbReference>
<proteinExistence type="predicted"/>
<dbReference type="OrthoDB" id="9652at2157"/>
<dbReference type="GO" id="GO:0000160">
    <property type="term" value="P:phosphorelay signal transduction system"/>
    <property type="evidence" value="ECO:0007669"/>
    <property type="project" value="InterPro"/>
</dbReference>
<dbReference type="AlphaFoldDB" id="L0JK26"/>
<dbReference type="SUPFAM" id="SSF52172">
    <property type="entry name" value="CheY-like"/>
    <property type="match status" value="1"/>
</dbReference>
<reference evidence="4" key="1">
    <citation type="submission" date="2012-02" db="EMBL/GenBank/DDBJ databases">
        <title>Complete sequence of chromosome of Natrinema pellirubrum DSM 15624.</title>
        <authorList>
            <person name="Lucas S."/>
            <person name="Han J."/>
            <person name="Lapidus A."/>
            <person name="Cheng J.-F."/>
            <person name="Goodwin L."/>
            <person name="Pitluck S."/>
            <person name="Peters L."/>
            <person name="Teshima H."/>
            <person name="Detter J.C."/>
            <person name="Han C."/>
            <person name="Tapia R."/>
            <person name="Land M."/>
            <person name="Hauser L."/>
            <person name="Kyrpides N."/>
            <person name="Ivanova N."/>
            <person name="Pagani I."/>
            <person name="Sproer C."/>
            <person name="Anderson I."/>
            <person name="Woyke T."/>
        </authorList>
    </citation>
    <scope>NUCLEOTIDE SEQUENCE [LARGE SCALE GENOMIC DNA]</scope>
    <source>
        <strain evidence="4">DSM 15624 / JCM 10476 / NCIMB 786</strain>
    </source>
</reference>
<dbReference type="RefSeq" id="WP_015298907.1">
    <property type="nucleotide sequence ID" value="NC_019962.1"/>
</dbReference>
<dbReference type="InterPro" id="IPR001789">
    <property type="entry name" value="Sig_transdc_resp-reg_receiver"/>
</dbReference>
<evidence type="ECO:0000256" key="1">
    <source>
        <dbReference type="PROSITE-ProRule" id="PRU00169"/>
    </source>
</evidence>
<dbReference type="Gene3D" id="3.40.50.2300">
    <property type="match status" value="1"/>
</dbReference>
<evidence type="ECO:0000313" key="3">
    <source>
        <dbReference type="EMBL" id="AGB31629.1"/>
    </source>
</evidence>
<name>L0JK26_NATP1</name>
<feature type="domain" description="Response regulatory" evidence="2">
    <location>
        <begin position="4"/>
        <end position="53"/>
    </location>
</feature>